<accession>A0AA87CCG6</accession>
<proteinExistence type="predicted"/>
<dbReference type="GeneID" id="300198804"/>
<organism evidence="1 2">
    <name type="scientific">Caudoviricetes sp. vir080</name>
    <dbReference type="NCBI Taxonomy" id="3068353"/>
    <lineage>
        <taxon>Viruses</taxon>
        <taxon>Duplodnaviria</taxon>
        <taxon>Heunggongvirae</taxon>
        <taxon>Uroviricota</taxon>
        <taxon>Caudoviricetes</taxon>
    </lineage>
</organism>
<dbReference type="EMBL" id="BK063677">
    <property type="protein sequence ID" value="DBA35406.1"/>
    <property type="molecule type" value="Genomic_DNA"/>
</dbReference>
<dbReference type="RefSeq" id="YP_013605369.1">
    <property type="nucleotide sequence ID" value="NC_133305.1"/>
</dbReference>
<gene>
    <name evidence="1" type="ORF">vir080_00033</name>
</gene>
<name>A0AA87CCG6_9CAUD</name>
<dbReference type="Proteomes" id="UP001302529">
    <property type="component" value="Segment"/>
</dbReference>
<evidence type="ECO:0000313" key="2">
    <source>
        <dbReference type="Proteomes" id="UP001302529"/>
    </source>
</evidence>
<reference evidence="1 2" key="1">
    <citation type="journal article" date="2023" name="Nat. Microbiol.">
        <title>A compendium of viruses from methanogenic archaea reveals their diversity and adaptations to the gut environment.</title>
        <authorList>
            <person name="Medvedeva S."/>
            <person name="Borrel G."/>
            <person name="Krupovic M."/>
            <person name="Gribaldo S."/>
        </authorList>
    </citation>
    <scope>NUCLEOTIDE SEQUENCE [LARGE SCALE GENOMIC DNA]</scope>
</reference>
<sequence>MVVIKYVRCDKEFIKNMPAKILAELIILEEPIPGDLESALLGNNNTFNKERRDFVGRRDDLLKQIWEINYKKEQMNIDDYLKFEVEEDIQFVKKYPQFKPLINHIEYWDNEAEVIIKEVPLDEYLLEN</sequence>
<protein>
    <submittedName>
        <fullName evidence="1">Uncharacterized protein</fullName>
    </submittedName>
</protein>
<keyword evidence="2" id="KW-1185">Reference proteome</keyword>
<evidence type="ECO:0000313" key="1">
    <source>
        <dbReference type="EMBL" id="DBA35406.1"/>
    </source>
</evidence>